<dbReference type="AlphaFoldDB" id="A0A6J5ZBM5"/>
<name>A0A6J5ZBM5_9ZZZZ</name>
<dbReference type="PANTHER" id="PTHR42951">
    <property type="entry name" value="METALLO-BETA-LACTAMASE DOMAIN-CONTAINING"/>
    <property type="match status" value="1"/>
</dbReference>
<dbReference type="InterPro" id="IPR036866">
    <property type="entry name" value="RibonucZ/Hydroxyglut_hydro"/>
</dbReference>
<dbReference type="SUPFAM" id="SSF56281">
    <property type="entry name" value="Metallo-hydrolase/oxidoreductase"/>
    <property type="match status" value="1"/>
</dbReference>
<dbReference type="InterPro" id="IPR050855">
    <property type="entry name" value="NDM-1-like"/>
</dbReference>
<organism evidence="3">
    <name type="scientific">freshwater metagenome</name>
    <dbReference type="NCBI Taxonomy" id="449393"/>
    <lineage>
        <taxon>unclassified sequences</taxon>
        <taxon>metagenomes</taxon>
        <taxon>ecological metagenomes</taxon>
    </lineage>
</organism>
<reference evidence="3" key="1">
    <citation type="submission" date="2020-05" db="EMBL/GenBank/DDBJ databases">
        <authorList>
            <person name="Chiriac C."/>
            <person name="Salcher M."/>
            <person name="Ghai R."/>
            <person name="Kavagutti S V."/>
        </authorList>
    </citation>
    <scope>NUCLEOTIDE SEQUENCE</scope>
</reference>
<dbReference type="SMART" id="SM00849">
    <property type="entry name" value="Lactamase_B"/>
    <property type="match status" value="1"/>
</dbReference>
<feature type="domain" description="Metallo-beta-lactamase" evidence="2">
    <location>
        <begin position="34"/>
        <end position="245"/>
    </location>
</feature>
<gene>
    <name evidence="3" type="ORF">UFOPK3547_00320</name>
</gene>
<evidence type="ECO:0000313" key="3">
    <source>
        <dbReference type="EMBL" id="CAB4337830.1"/>
    </source>
</evidence>
<sequence length="341" mass="37546">MTESSRTRELGRGERVLPGVWRLRLPLPWPGVPHCNAWALAAGDGIVLVDCGMDQPGSMAHLERALEQVNLRLDLIRLLVCTHAHSDHYGQAAAIVEATGCELWMHPNHAHTVQAATDPEAALERRIEVAILSGVPQAPLRAYAEQAKGRGSGFSGIVEPARDLLPGVQIGSDLGLWEVVETPGHAPSHVCLYQPDNRLMISGDHLLGRPSLYYDYGWTEDPVGEYLNSLEIVEDLDMRLCLPGHGRSFAEVPAHINANRMAIAERIDGVIDALAQDQPMTAFEVVQSVHGDQLTAVNANWWLSETLCYLRHLEVTDRAERSEGDEERPELWELTGSLHAS</sequence>
<dbReference type="EMBL" id="CAESAN010000016">
    <property type="protein sequence ID" value="CAB4337830.1"/>
    <property type="molecule type" value="Genomic_DNA"/>
</dbReference>
<dbReference type="Gene3D" id="3.60.15.10">
    <property type="entry name" value="Ribonuclease Z/Hydroxyacylglutathione hydrolase-like"/>
    <property type="match status" value="1"/>
</dbReference>
<dbReference type="InterPro" id="IPR001279">
    <property type="entry name" value="Metallo-B-lactamas"/>
</dbReference>
<protein>
    <submittedName>
        <fullName evidence="3">Unannotated protein</fullName>
    </submittedName>
</protein>
<feature type="region of interest" description="Disordered" evidence="1">
    <location>
        <begin position="318"/>
        <end position="341"/>
    </location>
</feature>
<evidence type="ECO:0000256" key="1">
    <source>
        <dbReference type="SAM" id="MobiDB-lite"/>
    </source>
</evidence>
<accession>A0A6J5ZBM5</accession>
<dbReference type="Pfam" id="PF00753">
    <property type="entry name" value="Lactamase_B"/>
    <property type="match status" value="1"/>
</dbReference>
<evidence type="ECO:0000259" key="2">
    <source>
        <dbReference type="SMART" id="SM00849"/>
    </source>
</evidence>
<proteinExistence type="predicted"/>